<dbReference type="EMBL" id="MAVT02000745">
    <property type="protein sequence ID" value="POS73730.1"/>
    <property type="molecule type" value="Genomic_DNA"/>
</dbReference>
<accession>A0A2P5HU13</accession>
<protein>
    <submittedName>
        <fullName evidence="3">Uncharacterized protein</fullName>
    </submittedName>
</protein>
<feature type="region of interest" description="Disordered" evidence="2">
    <location>
        <begin position="1"/>
        <end position="102"/>
    </location>
</feature>
<dbReference type="AlphaFoldDB" id="A0A2P5HU13"/>
<evidence type="ECO:0000256" key="1">
    <source>
        <dbReference type="SAM" id="Coils"/>
    </source>
</evidence>
<feature type="coiled-coil region" evidence="1">
    <location>
        <begin position="282"/>
        <end position="333"/>
    </location>
</feature>
<feature type="compositionally biased region" description="Polar residues" evidence="2">
    <location>
        <begin position="84"/>
        <end position="95"/>
    </location>
</feature>
<comment type="caution">
    <text evidence="3">The sequence shown here is derived from an EMBL/GenBank/DDBJ whole genome shotgun (WGS) entry which is preliminary data.</text>
</comment>
<dbReference type="Gene3D" id="1.10.287.1490">
    <property type="match status" value="1"/>
</dbReference>
<proteinExistence type="predicted"/>
<feature type="compositionally biased region" description="Basic and acidic residues" evidence="2">
    <location>
        <begin position="38"/>
        <end position="83"/>
    </location>
</feature>
<keyword evidence="4" id="KW-1185">Reference proteome</keyword>
<dbReference type="InParanoid" id="A0A2P5HU13"/>
<sequence>MSSSRDFNAPFTPYRRNRSRSHDRFTRPGPTHTASGDYVKDRDRERDRDRYHDRNLRDRDRDQRNERDRDRDHDRRDRDRDFNTAHTTYTSQNQAPKMDPDKASADLSKVLHQVTDLMTQKTQLSLKRDAELKAYHKRKQDYECQISKPVQFPAVHDLFQGSQNHHKQTLAAIDKDLAIVSHKVTVAFDKYAQTLVRAFPIDEIKVRQILESCKEELGLINVSPQSAQDQRLKKLEQRQADMEEKWKKEVAALKEIQEKQASELAGYREGDQKMRADSVKENEQLRAQVTSLTSKIADLTQRMGTFEPAESLREHANQQVGSLRADLSKLEDVLKLKSTKAEVNNPGAAQDETLLQEIAGLRQRCGELSQEIGSLRDISTSHAGQIAALDTDVKQHENLLANIDVECLDEAMTDYTALKSQVMAQDLLIEDFKQSMAKSLARVAEKMPADLPASFKAWSDRVLKFCATNMDEQTKKIKTLQDSIKSLQDTASAANIVAVAPASDPASTKTPQTNTSLASDLESVASSLAFAESRLTEAESKAVTINSKLGAFQDTVTEMQGSLTSWQDSLANLASQADRRYRALETMIESLSSQWNSMNTTQMAQFMLDHLSSLQPAQLVPEILHFHERLSNVERVIQEDGEQRKNLSMRMNSVCDDIAKAPKRGLGAEEKFPGPQDKRLRIEGQNGVNGVNGYGNSYVHSSYPV</sequence>
<reference evidence="3" key="1">
    <citation type="submission" date="2017-09" db="EMBL/GenBank/DDBJ databases">
        <title>Polyketide synthases of a Diaporthe helianthi virulent isolate.</title>
        <authorList>
            <person name="Baroncelli R."/>
        </authorList>
    </citation>
    <scope>NUCLEOTIDE SEQUENCE [LARGE SCALE GENOMIC DNA]</scope>
    <source>
        <strain evidence="3">7/96</strain>
    </source>
</reference>
<gene>
    <name evidence="3" type="ORF">DHEL01_v207883</name>
</gene>
<evidence type="ECO:0000313" key="3">
    <source>
        <dbReference type="EMBL" id="POS73730.1"/>
    </source>
</evidence>
<evidence type="ECO:0000313" key="4">
    <source>
        <dbReference type="Proteomes" id="UP000094444"/>
    </source>
</evidence>
<evidence type="ECO:0000256" key="2">
    <source>
        <dbReference type="SAM" id="MobiDB-lite"/>
    </source>
</evidence>
<name>A0A2P5HU13_DIAHE</name>
<dbReference type="OrthoDB" id="10254988at2759"/>
<dbReference type="STRING" id="158607.A0A2P5HU13"/>
<keyword evidence="1" id="KW-0175">Coiled coil</keyword>
<organism evidence="3 4">
    <name type="scientific">Diaporthe helianthi</name>
    <dbReference type="NCBI Taxonomy" id="158607"/>
    <lineage>
        <taxon>Eukaryota</taxon>
        <taxon>Fungi</taxon>
        <taxon>Dikarya</taxon>
        <taxon>Ascomycota</taxon>
        <taxon>Pezizomycotina</taxon>
        <taxon>Sordariomycetes</taxon>
        <taxon>Sordariomycetidae</taxon>
        <taxon>Diaporthales</taxon>
        <taxon>Diaporthaceae</taxon>
        <taxon>Diaporthe</taxon>
    </lineage>
</organism>
<dbReference type="Proteomes" id="UP000094444">
    <property type="component" value="Unassembled WGS sequence"/>
</dbReference>